<keyword evidence="1" id="KW-1133">Transmembrane helix</keyword>
<dbReference type="EMBL" id="UINC01030573">
    <property type="protein sequence ID" value="SVB15187.1"/>
    <property type="molecule type" value="Genomic_DNA"/>
</dbReference>
<feature type="non-terminal residue" evidence="2">
    <location>
        <position position="84"/>
    </location>
</feature>
<sequence>MKLGIFLKFVLFFVLLAIVLGAGGLYVYKKYRQGHYEAVASAQLATAVVGSAGVLDRALAISGKATREALALYSMFPFVLCVEL</sequence>
<dbReference type="AlphaFoldDB" id="A0A382BPV0"/>
<evidence type="ECO:0000313" key="2">
    <source>
        <dbReference type="EMBL" id="SVB15187.1"/>
    </source>
</evidence>
<keyword evidence="1" id="KW-0472">Membrane</keyword>
<feature type="non-terminal residue" evidence="2">
    <location>
        <position position="1"/>
    </location>
</feature>
<organism evidence="2">
    <name type="scientific">marine metagenome</name>
    <dbReference type="NCBI Taxonomy" id="408172"/>
    <lineage>
        <taxon>unclassified sequences</taxon>
        <taxon>metagenomes</taxon>
        <taxon>ecological metagenomes</taxon>
    </lineage>
</organism>
<name>A0A382BPV0_9ZZZZ</name>
<proteinExistence type="predicted"/>
<evidence type="ECO:0000256" key="1">
    <source>
        <dbReference type="SAM" id="Phobius"/>
    </source>
</evidence>
<keyword evidence="1" id="KW-0812">Transmembrane</keyword>
<protein>
    <submittedName>
        <fullName evidence="2">Uncharacterized protein</fullName>
    </submittedName>
</protein>
<feature type="transmembrane region" description="Helical" evidence="1">
    <location>
        <begin position="6"/>
        <end position="28"/>
    </location>
</feature>
<reference evidence="2" key="1">
    <citation type="submission" date="2018-05" db="EMBL/GenBank/DDBJ databases">
        <authorList>
            <person name="Lanie J.A."/>
            <person name="Ng W.-L."/>
            <person name="Kazmierczak K.M."/>
            <person name="Andrzejewski T.M."/>
            <person name="Davidsen T.M."/>
            <person name="Wayne K.J."/>
            <person name="Tettelin H."/>
            <person name="Glass J.I."/>
            <person name="Rusch D."/>
            <person name="Podicherti R."/>
            <person name="Tsui H.-C.T."/>
            <person name="Winkler M.E."/>
        </authorList>
    </citation>
    <scope>NUCLEOTIDE SEQUENCE</scope>
</reference>
<gene>
    <name evidence="2" type="ORF">METZ01_LOCUS168041</name>
</gene>
<accession>A0A382BPV0</accession>